<dbReference type="EMBL" id="LHPG02000007">
    <property type="protein sequence ID" value="PRW57014.1"/>
    <property type="molecule type" value="Genomic_DNA"/>
</dbReference>
<dbReference type="GO" id="GO:0003677">
    <property type="term" value="F:DNA binding"/>
    <property type="evidence" value="ECO:0007669"/>
    <property type="project" value="UniProtKB-UniRule"/>
</dbReference>
<keyword evidence="9 15" id="KW-0238">DNA-binding</keyword>
<dbReference type="STRING" id="3076.A0A2P6TSI9"/>
<dbReference type="GO" id="GO:0003917">
    <property type="term" value="F:DNA topoisomerase type I (single strand cut, ATP-independent) activity"/>
    <property type="evidence" value="ECO:0007669"/>
    <property type="project" value="UniProtKB-EC"/>
</dbReference>
<dbReference type="InterPro" id="IPR013825">
    <property type="entry name" value="Topo_IA_cen_sub2"/>
</dbReference>
<evidence type="ECO:0000256" key="6">
    <source>
        <dbReference type="ARBA" id="ARBA00022833"/>
    </source>
</evidence>
<keyword evidence="4" id="KW-0479">Metal-binding</keyword>
<dbReference type="Gene3D" id="3.30.65.10">
    <property type="entry name" value="Bacterial Topoisomerase I, domain 1"/>
    <property type="match status" value="1"/>
</dbReference>
<dbReference type="SUPFAM" id="SSF56712">
    <property type="entry name" value="Prokaryotic type I DNA topoisomerase"/>
    <property type="match status" value="1"/>
</dbReference>
<evidence type="ECO:0000256" key="4">
    <source>
        <dbReference type="ARBA" id="ARBA00022723"/>
    </source>
</evidence>
<feature type="DNA-binding region" description="HMG box" evidence="15">
    <location>
        <begin position="1173"/>
        <end position="1238"/>
    </location>
</feature>
<dbReference type="InterPro" id="IPR013824">
    <property type="entry name" value="Topo_IA_cen_sub1"/>
</dbReference>
<dbReference type="Gene3D" id="2.70.20.10">
    <property type="entry name" value="Topoisomerase I, domain 3"/>
    <property type="match status" value="1"/>
</dbReference>
<sequence length="1322" mass="143048">MLARTLRHRSLSWLQLAAPAAGRATALGSSSLFSSASSAVRSQNRGLLAAAARRSSSSSTSAASEAAAKEAAAKTAATEAAEAAADTAAPRQGRKRAAAATPAAVRRGTVVLVESPAKAKKIQGFLGPEYKVLASYGHVRDLPSKPGAVVPNEGFEMAWELTKPAQPRMEAIVAAVKGAERLVLATDPDREGEAISWHLLQELQARKAVNGNVPVERITFTEVTQGAIKDALANPRQISEPLVEAYMARRALDYLFGFHLSPMLWRKVPGARSAGRVQSVALRLVCERENEVEAFVRQKYWSVEADLLMPQGSHLEARITEVDGAPPPLPGFLDDKEAAAIAKRVGTARFEVEATSSREQQRQPPAPFTTSTLQQEANNRMGLSTGRTMSLAQQLYEAGHITYMRTDGVSMAPTALTELRANIQKEFGSACLPAKPREYKARSKNAQEAHEAIRPTDSSVTAQQLAQMGVELQAARLYGLIRSRALASQMTPAKLRLVAVDLAAQDATGQLRMRSNASCVASPGFLSAYFDPAVITGEEGSAARLAAGEAEEEALALLVEDEGFGSSALQRRAQQEAERVAAAAALAALKKGDRLTVVTAAALEHETRPPPRYTEGSLVKALEEAGIGRPSTYAPTLHLLQQRGYVRKEGRALHAQALGRVLTAFLQAYFSPYVDYRFTSGLEEQLDQVSGGEKAWKEVLSGFWDPFTQQLGEMGGVPVKDVIEKLNEAVGDQLIGKDRTCPSCRSPLSLKFSSKFRGAPFVGCSTYPDCDYSRPISGPWVLDAEEGAPLPGAGSAGSEGEEGEDSEGQRLVKEHNFKGHARHLGQCPQTGLHVFLRTGLYGPYVQRGKDDDPLFHRQALPRNINTRQVALETALAMLSLPKDLGKNPATGESVLVTMGKFGPFLRCGAASRAIPKGYDPLDLTLADALQVLASKQRWSTSKKERKAAAAAAAVSEAVSAAVAAAEEHSAAKRKEARGRPKKKEPVNTEKMTAKAKAAAAVLAPVPEEDSRHEAAIADVEARLALDAAANVEIDQLKDALKYTDKEAEEAERMAAAVSKLHRFRGQTGFNIFVTAKSRQRREAGAALDGQQGPATKHVSAMWQALSEEEKEPYNREANRQKMDAALHIVGLLQEGQVLWELPEQEQLRLEDEFGQRRREYELRQMVLNNGVVLPRPRNAYNLFTVDVVARKRALTGSGESLIQVSEMWRTVAASERLKYKQLATEEQKEYHAARERMTREQQKATAAALEKGASSLEAARAGIMAAAAVSQEYRRERQEARRQQGVLVPESDDEEVPKRRRVGRPKKAAAAADHGSSGAAPP</sequence>
<feature type="region of interest" description="Disordered" evidence="16">
    <location>
        <begin position="353"/>
        <end position="373"/>
    </location>
</feature>
<dbReference type="SMART" id="SM00398">
    <property type="entry name" value="HMG"/>
    <property type="match status" value="2"/>
</dbReference>
<dbReference type="PANTHER" id="PTHR42785:SF1">
    <property type="entry name" value="DNA TOPOISOMERASE"/>
    <property type="match status" value="1"/>
</dbReference>
<dbReference type="HAMAP" id="MF_00952">
    <property type="entry name" value="Topoisom_1_prok"/>
    <property type="match status" value="1"/>
</dbReference>
<dbReference type="InterPro" id="IPR013497">
    <property type="entry name" value="Topo_IA_cen"/>
</dbReference>
<dbReference type="PROSITE" id="PS00396">
    <property type="entry name" value="TOPO_IA_1"/>
    <property type="match status" value="1"/>
</dbReference>
<dbReference type="NCBIfam" id="TIGR01051">
    <property type="entry name" value="topA_bact"/>
    <property type="match status" value="1"/>
</dbReference>
<dbReference type="InterPro" id="IPR006171">
    <property type="entry name" value="TOPRIM_dom"/>
</dbReference>
<dbReference type="SMART" id="SM00437">
    <property type="entry name" value="TOP1Ac"/>
    <property type="match status" value="1"/>
</dbReference>
<evidence type="ECO:0000259" key="18">
    <source>
        <dbReference type="PROSITE" id="PS50880"/>
    </source>
</evidence>
<feature type="compositionally biased region" description="Low complexity" evidence="16">
    <location>
        <begin position="78"/>
        <end position="89"/>
    </location>
</feature>
<dbReference type="PANTHER" id="PTHR42785">
    <property type="entry name" value="DNA TOPOISOMERASE, TYPE IA, CORE"/>
    <property type="match status" value="1"/>
</dbReference>
<keyword evidence="7" id="KW-0460">Magnesium</keyword>
<dbReference type="InterPro" id="IPR034149">
    <property type="entry name" value="TOPRIM_TopoI"/>
</dbReference>
<dbReference type="GO" id="GO:0008270">
    <property type="term" value="F:zinc ion binding"/>
    <property type="evidence" value="ECO:0007669"/>
    <property type="project" value="UniProtKB-KW"/>
</dbReference>
<evidence type="ECO:0000256" key="8">
    <source>
        <dbReference type="ARBA" id="ARBA00023029"/>
    </source>
</evidence>
<feature type="domain" description="Topo IA-type catalytic" evidence="19">
    <location>
        <begin position="239"/>
        <end position="711"/>
    </location>
</feature>
<dbReference type="GO" id="GO:0005634">
    <property type="term" value="C:nucleus"/>
    <property type="evidence" value="ECO:0007669"/>
    <property type="project" value="UniProtKB-UniRule"/>
</dbReference>
<dbReference type="Gene3D" id="3.40.50.140">
    <property type="match status" value="1"/>
</dbReference>
<evidence type="ECO:0000256" key="9">
    <source>
        <dbReference type="ARBA" id="ARBA00023125"/>
    </source>
</evidence>
<evidence type="ECO:0000256" key="1">
    <source>
        <dbReference type="ARBA" id="ARBA00000213"/>
    </source>
</evidence>
<dbReference type="Gene3D" id="1.10.290.10">
    <property type="entry name" value="Topoisomerase I, domain 4"/>
    <property type="match status" value="1"/>
</dbReference>
<name>A0A2P6TSI9_CHLSO</name>
<dbReference type="EC" id="5.6.2.1" evidence="3"/>
<dbReference type="InterPro" id="IPR036910">
    <property type="entry name" value="HMG_box_dom_sf"/>
</dbReference>
<feature type="compositionally biased region" description="Basic and acidic residues" evidence="16">
    <location>
        <begin position="1272"/>
        <end position="1282"/>
    </location>
</feature>
<comment type="similarity">
    <text evidence="2">Belongs to the type IA topoisomerase family.</text>
</comment>
<dbReference type="Pfam" id="PF01751">
    <property type="entry name" value="Toprim"/>
    <property type="match status" value="1"/>
</dbReference>
<evidence type="ECO:0000256" key="15">
    <source>
        <dbReference type="PROSITE-ProRule" id="PRU00267"/>
    </source>
</evidence>
<dbReference type="InterPro" id="IPR013826">
    <property type="entry name" value="Topo_IA_cen_sub3"/>
</dbReference>
<dbReference type="SMART" id="SM00436">
    <property type="entry name" value="TOP1Bc"/>
    <property type="match status" value="1"/>
</dbReference>
<proteinExistence type="inferred from homology"/>
<dbReference type="GO" id="GO:0006265">
    <property type="term" value="P:DNA topological change"/>
    <property type="evidence" value="ECO:0007669"/>
    <property type="project" value="InterPro"/>
</dbReference>
<dbReference type="Pfam" id="PF09011">
    <property type="entry name" value="HMG_box_2"/>
    <property type="match status" value="2"/>
</dbReference>
<dbReference type="SMART" id="SM00493">
    <property type="entry name" value="TOPRIM"/>
    <property type="match status" value="1"/>
</dbReference>
<keyword evidence="10" id="KW-0413">Isomerase</keyword>
<protein>
    <recommendedName>
        <fullName evidence="3">DNA topoisomerase</fullName>
        <ecNumber evidence="3">5.6.2.1</ecNumber>
    </recommendedName>
    <alternativeName>
        <fullName evidence="14">Omega-protein</fullName>
    </alternativeName>
    <alternativeName>
        <fullName evidence="13">Relaxing enzyme</fullName>
    </alternativeName>
    <alternativeName>
        <fullName evidence="11">Swivelase</fullName>
    </alternativeName>
    <alternativeName>
        <fullName evidence="12">Untwisting enzyme</fullName>
    </alternativeName>
</protein>
<comment type="catalytic activity">
    <reaction evidence="1">
        <text>ATP-independent breakage of single-stranded DNA, followed by passage and rejoining.</text>
        <dbReference type="EC" id="5.6.2.1"/>
    </reaction>
</comment>
<keyword evidence="6" id="KW-0862">Zinc</keyword>
<evidence type="ECO:0000313" key="21">
    <source>
        <dbReference type="Proteomes" id="UP000239899"/>
    </source>
</evidence>
<feature type="compositionally biased region" description="Basic residues" evidence="16">
    <location>
        <begin position="1298"/>
        <end position="1307"/>
    </location>
</feature>
<organism evidence="20 21">
    <name type="scientific">Chlorella sorokiniana</name>
    <name type="common">Freshwater green alga</name>
    <dbReference type="NCBI Taxonomy" id="3076"/>
    <lineage>
        <taxon>Eukaryota</taxon>
        <taxon>Viridiplantae</taxon>
        <taxon>Chlorophyta</taxon>
        <taxon>core chlorophytes</taxon>
        <taxon>Trebouxiophyceae</taxon>
        <taxon>Chlorellales</taxon>
        <taxon>Chlorellaceae</taxon>
        <taxon>Chlorella clade</taxon>
        <taxon>Chlorella</taxon>
    </lineage>
</organism>
<evidence type="ECO:0000256" key="2">
    <source>
        <dbReference type="ARBA" id="ARBA00009446"/>
    </source>
</evidence>
<comment type="caution">
    <text evidence="20">The sequence shown here is derived from an EMBL/GenBank/DDBJ whole genome shotgun (WGS) entry which is preliminary data.</text>
</comment>
<dbReference type="PRINTS" id="PR00417">
    <property type="entry name" value="PRTPISMRASEI"/>
</dbReference>
<keyword evidence="15" id="KW-0539">Nucleus</keyword>
<feature type="region of interest" description="Disordered" evidence="16">
    <location>
        <begin position="968"/>
        <end position="992"/>
    </location>
</feature>
<evidence type="ECO:0000256" key="5">
    <source>
        <dbReference type="ARBA" id="ARBA00022771"/>
    </source>
</evidence>
<reference evidence="20 21" key="1">
    <citation type="journal article" date="2018" name="Plant J.">
        <title>Genome sequences of Chlorella sorokiniana UTEX 1602 and Micractinium conductrix SAG 241.80: implications to maltose excretion by a green alga.</title>
        <authorList>
            <person name="Arriola M.B."/>
            <person name="Velmurugan N."/>
            <person name="Zhang Y."/>
            <person name="Plunkett M.H."/>
            <person name="Hondzo H."/>
            <person name="Barney B.M."/>
        </authorList>
    </citation>
    <scope>NUCLEOTIDE SEQUENCE [LARGE SCALE GENOMIC DNA]</scope>
    <source>
        <strain evidence="21">UTEX 1602</strain>
    </source>
</reference>
<dbReference type="InterPro" id="IPR003601">
    <property type="entry name" value="Topo_IA_2"/>
</dbReference>
<dbReference type="Pfam" id="PF13368">
    <property type="entry name" value="Toprim_C_rpt"/>
    <property type="match status" value="1"/>
</dbReference>
<evidence type="ECO:0000259" key="17">
    <source>
        <dbReference type="PROSITE" id="PS50118"/>
    </source>
</evidence>
<dbReference type="InterPro" id="IPR005733">
    <property type="entry name" value="TopoI_bac-type"/>
</dbReference>
<evidence type="ECO:0000256" key="14">
    <source>
        <dbReference type="ARBA" id="ARBA00032877"/>
    </source>
</evidence>
<dbReference type="GO" id="GO:0005694">
    <property type="term" value="C:chromosome"/>
    <property type="evidence" value="ECO:0007669"/>
    <property type="project" value="InterPro"/>
</dbReference>
<evidence type="ECO:0000256" key="12">
    <source>
        <dbReference type="ARBA" id="ARBA00031985"/>
    </source>
</evidence>
<dbReference type="InterPro" id="IPR028612">
    <property type="entry name" value="Topoisom_1_IA"/>
</dbReference>
<dbReference type="OrthoDB" id="430051at2759"/>
<dbReference type="InterPro" id="IPR000380">
    <property type="entry name" value="Topo_IA"/>
</dbReference>
<dbReference type="Gene3D" id="1.10.460.10">
    <property type="entry name" value="Topoisomerase I, domain 2"/>
    <property type="match status" value="1"/>
</dbReference>
<dbReference type="InterPro" id="IPR023405">
    <property type="entry name" value="Topo_IA_core_domain"/>
</dbReference>
<keyword evidence="21" id="KW-1185">Reference proteome</keyword>
<dbReference type="InterPro" id="IPR003602">
    <property type="entry name" value="Topo_IA_DNA-bd_dom"/>
</dbReference>
<evidence type="ECO:0000256" key="13">
    <source>
        <dbReference type="ARBA" id="ARBA00032235"/>
    </source>
</evidence>
<gene>
    <name evidence="20" type="ORF">C2E21_4223</name>
</gene>
<dbReference type="Pfam" id="PF01131">
    <property type="entry name" value="Topoisom_bac"/>
    <property type="match status" value="2"/>
</dbReference>
<evidence type="ECO:0000313" key="20">
    <source>
        <dbReference type="EMBL" id="PRW57014.1"/>
    </source>
</evidence>
<evidence type="ECO:0000256" key="10">
    <source>
        <dbReference type="ARBA" id="ARBA00023235"/>
    </source>
</evidence>
<dbReference type="PROSITE" id="PS52039">
    <property type="entry name" value="TOPO_IA_2"/>
    <property type="match status" value="1"/>
</dbReference>
<feature type="compositionally biased region" description="Low complexity" evidence="16">
    <location>
        <begin position="787"/>
        <end position="798"/>
    </location>
</feature>
<feature type="domain" description="HMG box" evidence="17">
    <location>
        <begin position="1173"/>
        <end position="1238"/>
    </location>
</feature>
<dbReference type="CDD" id="cd03363">
    <property type="entry name" value="TOPRIM_TopoIA_TopoI"/>
    <property type="match status" value="1"/>
</dbReference>
<dbReference type="CDD" id="cd00084">
    <property type="entry name" value="HMG-box_SF"/>
    <property type="match status" value="2"/>
</dbReference>
<evidence type="ECO:0000256" key="3">
    <source>
        <dbReference type="ARBA" id="ARBA00012891"/>
    </source>
</evidence>
<feature type="region of interest" description="Disordered" evidence="16">
    <location>
        <begin position="78"/>
        <end position="101"/>
    </location>
</feature>
<feature type="region of interest" description="Disordered" evidence="16">
    <location>
        <begin position="1270"/>
        <end position="1322"/>
    </location>
</feature>
<dbReference type="SUPFAM" id="SSF47095">
    <property type="entry name" value="HMG-box"/>
    <property type="match status" value="2"/>
</dbReference>
<dbReference type="InterPro" id="IPR009071">
    <property type="entry name" value="HMG_box_dom"/>
</dbReference>
<accession>A0A2P6TSI9</accession>
<dbReference type="Gene3D" id="1.10.30.10">
    <property type="entry name" value="High mobility group box domain"/>
    <property type="match status" value="2"/>
</dbReference>
<dbReference type="Proteomes" id="UP000239899">
    <property type="component" value="Unassembled WGS sequence"/>
</dbReference>
<dbReference type="InterPro" id="IPR023406">
    <property type="entry name" value="Topo_IA_AS"/>
</dbReference>
<evidence type="ECO:0000256" key="16">
    <source>
        <dbReference type="SAM" id="MobiDB-lite"/>
    </source>
</evidence>
<feature type="region of interest" description="Disordered" evidence="16">
    <location>
        <begin position="783"/>
        <end position="808"/>
    </location>
</feature>
<feature type="domain" description="Toprim" evidence="18">
    <location>
        <begin position="108"/>
        <end position="221"/>
    </location>
</feature>
<dbReference type="InterPro" id="IPR025589">
    <property type="entry name" value="Toprim_C_rpt"/>
</dbReference>
<dbReference type="PROSITE" id="PS50118">
    <property type="entry name" value="HMG_BOX_2"/>
    <property type="match status" value="1"/>
</dbReference>
<feature type="compositionally biased region" description="Low complexity" evidence="16">
    <location>
        <begin position="1308"/>
        <end position="1322"/>
    </location>
</feature>
<keyword evidence="5" id="KW-0863">Zinc-finger</keyword>
<keyword evidence="8" id="KW-0799">Topoisomerase</keyword>
<evidence type="ECO:0000256" key="11">
    <source>
        <dbReference type="ARBA" id="ARBA00030003"/>
    </source>
</evidence>
<evidence type="ECO:0000259" key="19">
    <source>
        <dbReference type="PROSITE" id="PS52039"/>
    </source>
</evidence>
<dbReference type="Pfam" id="PF01396">
    <property type="entry name" value="Zn_ribbon_Top1"/>
    <property type="match status" value="1"/>
</dbReference>
<dbReference type="InterPro" id="IPR013498">
    <property type="entry name" value="Topo_IA_Znf"/>
</dbReference>
<evidence type="ECO:0000256" key="7">
    <source>
        <dbReference type="ARBA" id="ARBA00022842"/>
    </source>
</evidence>
<dbReference type="CDD" id="cd00186">
    <property type="entry name" value="TOP1Ac"/>
    <property type="match status" value="1"/>
</dbReference>
<dbReference type="PROSITE" id="PS50880">
    <property type="entry name" value="TOPRIM"/>
    <property type="match status" value="1"/>
</dbReference>